<gene>
    <name evidence="1" type="ORF">AVEN_87959_1</name>
</gene>
<keyword evidence="2" id="KW-1185">Reference proteome</keyword>
<sequence>MRKETGDLLSLLNPSVLFLATFYHYINPCPFNRFSCRNGIRHWGMVRHSVITEGSVAVMASDMGRCSVITEDLVQKKLIEMFETTDVLRFHLYPMSFLKFQEVSLWNSDRTLKLSQVVITMGRRQITIRTKFKSLF</sequence>
<name>A0A4Y2WWX3_ARAVE</name>
<dbReference type="Proteomes" id="UP000499080">
    <property type="component" value="Unassembled WGS sequence"/>
</dbReference>
<protein>
    <submittedName>
        <fullName evidence="1">Uncharacterized protein</fullName>
    </submittedName>
</protein>
<dbReference type="AlphaFoldDB" id="A0A4Y2WWX3"/>
<evidence type="ECO:0000313" key="2">
    <source>
        <dbReference type="Proteomes" id="UP000499080"/>
    </source>
</evidence>
<dbReference type="EMBL" id="BGPR01067509">
    <property type="protein sequence ID" value="GBO41721.1"/>
    <property type="molecule type" value="Genomic_DNA"/>
</dbReference>
<reference evidence="1 2" key="1">
    <citation type="journal article" date="2019" name="Sci. Rep.">
        <title>Orb-weaving spider Araneus ventricosus genome elucidates the spidroin gene catalogue.</title>
        <authorList>
            <person name="Kono N."/>
            <person name="Nakamura H."/>
            <person name="Ohtoshi R."/>
            <person name="Moran D.A.P."/>
            <person name="Shinohara A."/>
            <person name="Yoshida Y."/>
            <person name="Fujiwara M."/>
            <person name="Mori M."/>
            <person name="Tomita M."/>
            <person name="Arakawa K."/>
        </authorList>
    </citation>
    <scope>NUCLEOTIDE SEQUENCE [LARGE SCALE GENOMIC DNA]</scope>
</reference>
<organism evidence="1 2">
    <name type="scientific">Araneus ventricosus</name>
    <name type="common">Orbweaver spider</name>
    <name type="synonym">Epeira ventricosa</name>
    <dbReference type="NCBI Taxonomy" id="182803"/>
    <lineage>
        <taxon>Eukaryota</taxon>
        <taxon>Metazoa</taxon>
        <taxon>Ecdysozoa</taxon>
        <taxon>Arthropoda</taxon>
        <taxon>Chelicerata</taxon>
        <taxon>Arachnida</taxon>
        <taxon>Araneae</taxon>
        <taxon>Araneomorphae</taxon>
        <taxon>Entelegynae</taxon>
        <taxon>Araneoidea</taxon>
        <taxon>Araneidae</taxon>
        <taxon>Araneus</taxon>
    </lineage>
</organism>
<accession>A0A4Y2WWX3</accession>
<proteinExistence type="predicted"/>
<evidence type="ECO:0000313" key="1">
    <source>
        <dbReference type="EMBL" id="GBO41721.1"/>
    </source>
</evidence>
<comment type="caution">
    <text evidence="1">The sequence shown here is derived from an EMBL/GenBank/DDBJ whole genome shotgun (WGS) entry which is preliminary data.</text>
</comment>